<feature type="transmembrane region" description="Helical" evidence="1">
    <location>
        <begin position="186"/>
        <end position="210"/>
    </location>
</feature>
<dbReference type="RefSeq" id="WP_272006048.1">
    <property type="nucleotide sequence ID" value="NZ_JAQNDN010000022.1"/>
</dbReference>
<keyword evidence="1" id="KW-0812">Transmembrane</keyword>
<keyword evidence="3" id="KW-1185">Reference proteome</keyword>
<comment type="caution">
    <text evidence="2">The sequence shown here is derived from an EMBL/GenBank/DDBJ whole genome shotgun (WGS) entry which is preliminary data.</text>
</comment>
<evidence type="ECO:0000313" key="2">
    <source>
        <dbReference type="EMBL" id="MDC0673276.1"/>
    </source>
</evidence>
<proteinExistence type="predicted"/>
<evidence type="ECO:0000313" key="3">
    <source>
        <dbReference type="Proteomes" id="UP001217838"/>
    </source>
</evidence>
<organism evidence="2 3">
    <name type="scientific">Nannocystis radixulma</name>
    <dbReference type="NCBI Taxonomy" id="2995305"/>
    <lineage>
        <taxon>Bacteria</taxon>
        <taxon>Pseudomonadati</taxon>
        <taxon>Myxococcota</taxon>
        <taxon>Polyangia</taxon>
        <taxon>Nannocystales</taxon>
        <taxon>Nannocystaceae</taxon>
        <taxon>Nannocystis</taxon>
    </lineage>
</organism>
<protein>
    <submittedName>
        <fullName evidence="2">Uncharacterized protein</fullName>
    </submittedName>
</protein>
<reference evidence="2 3" key="1">
    <citation type="submission" date="2022-11" db="EMBL/GenBank/DDBJ databases">
        <title>Minimal conservation of predation-associated metabolite biosynthetic gene clusters underscores biosynthetic potential of Myxococcota including descriptions for ten novel species: Archangium lansinium sp. nov., Myxococcus landrumus sp. nov., Nannocystis bai.</title>
        <authorList>
            <person name="Ahearne A."/>
            <person name="Stevens C."/>
            <person name="Dowd S."/>
        </authorList>
    </citation>
    <scope>NUCLEOTIDE SEQUENCE [LARGE SCALE GENOMIC DNA]</scope>
    <source>
        <strain evidence="2 3">NCELM</strain>
    </source>
</reference>
<keyword evidence="1" id="KW-1133">Transmembrane helix</keyword>
<dbReference type="Proteomes" id="UP001217838">
    <property type="component" value="Unassembled WGS sequence"/>
</dbReference>
<evidence type="ECO:0000256" key="1">
    <source>
        <dbReference type="SAM" id="Phobius"/>
    </source>
</evidence>
<accession>A0ABT5BGK4</accession>
<feature type="transmembrane region" description="Helical" evidence="1">
    <location>
        <begin position="222"/>
        <end position="241"/>
    </location>
</feature>
<gene>
    <name evidence="2" type="ORF">POL58_36370</name>
</gene>
<sequence length="251" mass="26103">MQNPVTPVAYDTVVLRDGSVLRGTILELHPEREVIIALASGTRIIAWHELSWAQFAGAAAVGPEASAASPSGQVAQDSNGVPVAVATAGDEPAPGPSRPRIFIELDRPADVHLFEGTPPELRNSRTTPPYSASRSVCRAPCGKVVDGSAGYPFFIGGDRVASSRQFILKDMEGEYVARVKPGRRGLLFGGVLLAGYGTAGTLAGSGLLAIGRGDELRTAGATALGVGLALLAAGVTMAIHGTTRVRLERRR</sequence>
<keyword evidence="1" id="KW-0472">Membrane</keyword>
<name>A0ABT5BGK4_9BACT</name>
<dbReference type="EMBL" id="JAQNDN010000022">
    <property type="protein sequence ID" value="MDC0673276.1"/>
    <property type="molecule type" value="Genomic_DNA"/>
</dbReference>